<protein>
    <submittedName>
        <fullName evidence="1">Uncharacterized protein</fullName>
    </submittedName>
</protein>
<sequence length="51" mass="5661">MELELEIEEAKSLLAFLQDSLVAGTLPGSHWVANTLVKLSFAISEEEEDEK</sequence>
<dbReference type="AlphaFoldDB" id="A0A0F9HB76"/>
<accession>A0A0F9HB76</accession>
<evidence type="ECO:0000313" key="1">
    <source>
        <dbReference type="EMBL" id="KKL78960.1"/>
    </source>
</evidence>
<organism evidence="1">
    <name type="scientific">marine sediment metagenome</name>
    <dbReference type="NCBI Taxonomy" id="412755"/>
    <lineage>
        <taxon>unclassified sequences</taxon>
        <taxon>metagenomes</taxon>
        <taxon>ecological metagenomes</taxon>
    </lineage>
</organism>
<comment type="caution">
    <text evidence="1">The sequence shown here is derived from an EMBL/GenBank/DDBJ whole genome shotgun (WGS) entry which is preliminary data.</text>
</comment>
<name>A0A0F9HB76_9ZZZZ</name>
<reference evidence="1" key="1">
    <citation type="journal article" date="2015" name="Nature">
        <title>Complex archaea that bridge the gap between prokaryotes and eukaryotes.</title>
        <authorList>
            <person name="Spang A."/>
            <person name="Saw J.H."/>
            <person name="Jorgensen S.L."/>
            <person name="Zaremba-Niedzwiedzka K."/>
            <person name="Martijn J."/>
            <person name="Lind A.E."/>
            <person name="van Eijk R."/>
            <person name="Schleper C."/>
            <person name="Guy L."/>
            <person name="Ettema T.J."/>
        </authorList>
    </citation>
    <scope>NUCLEOTIDE SEQUENCE</scope>
</reference>
<proteinExistence type="predicted"/>
<dbReference type="EMBL" id="LAZR01023304">
    <property type="protein sequence ID" value="KKL78960.1"/>
    <property type="molecule type" value="Genomic_DNA"/>
</dbReference>
<gene>
    <name evidence="1" type="ORF">LCGC14_2019570</name>
</gene>